<proteinExistence type="predicted"/>
<dbReference type="EMBL" id="CR626927">
    <property type="protein sequence ID" value="CAH07079.1"/>
    <property type="molecule type" value="Genomic_DNA"/>
</dbReference>
<name>Q5LFL4_BACFN</name>
<dbReference type="KEGG" id="bfs:BF9343_1298"/>
<dbReference type="Proteomes" id="UP000006731">
    <property type="component" value="Chromosome"/>
</dbReference>
<dbReference type="PaxDb" id="272559-BF9343_1298"/>
<keyword evidence="2" id="KW-1185">Reference proteome</keyword>
<gene>
    <name evidence="1" type="ORF">BF9343_1298</name>
</gene>
<accession>Q5LFL4</accession>
<evidence type="ECO:0000313" key="1">
    <source>
        <dbReference type="EMBL" id="CAH07079.1"/>
    </source>
</evidence>
<protein>
    <submittedName>
        <fullName evidence="1">Uncharacterized protein</fullName>
    </submittedName>
</protein>
<organism evidence="1 2">
    <name type="scientific">Bacteroides fragilis (strain ATCC 25285 / DSM 2151 / CCUG 4856 / JCM 11019 / LMG 10263 / NCTC 9343 / Onslow / VPI 2553 / EN-2)</name>
    <dbReference type="NCBI Taxonomy" id="272559"/>
    <lineage>
        <taxon>Bacteria</taxon>
        <taxon>Pseudomonadati</taxon>
        <taxon>Bacteroidota</taxon>
        <taxon>Bacteroidia</taxon>
        <taxon>Bacteroidales</taxon>
        <taxon>Bacteroidaceae</taxon>
        <taxon>Bacteroides</taxon>
    </lineage>
</organism>
<evidence type="ECO:0000313" key="2">
    <source>
        <dbReference type="Proteomes" id="UP000006731"/>
    </source>
</evidence>
<dbReference type="AlphaFoldDB" id="Q5LFL4"/>
<sequence length="66" mass="7733">MTNTYTCKKSLCERTLQLDLPEYRRCNACCRMVGKREQFFLSKRKQILFMSATVLSITSASDRTCR</sequence>
<reference evidence="1 2" key="1">
    <citation type="journal article" date="2005" name="Science">
        <title>Extensive DNA inversions in the B. fragilis genome control variable gene expression.</title>
        <authorList>
            <person name="Cerdeno-Tarraga A.M."/>
            <person name="Patrick S."/>
            <person name="Crosmann L."/>
            <person name="Blakely G."/>
            <person name="Abratt V."/>
            <person name="Lennard N."/>
            <person name="Duerden B."/>
            <person name="Poxton I."/>
            <person name="Harris B."/>
            <person name="Quail M.A."/>
            <person name="Barron A."/>
            <person name="Clarck L."/>
            <person name="Corton C."/>
            <person name="Doggett J."/>
            <person name="Holden M.T.G."/>
            <person name="Larke N."/>
            <person name="Line A."/>
            <person name="Lord A."/>
            <person name="Norbertczak H."/>
            <person name="Ormond D."/>
            <person name="Price C."/>
            <person name="Rabbinowitsch E."/>
            <person name="Woodward J."/>
            <person name="Barrel B.G."/>
            <person name="Parkhill J."/>
        </authorList>
    </citation>
    <scope>NUCLEOTIDE SEQUENCE [LARGE SCALE GENOMIC DNA]</scope>
    <source>
        <strain evidence="2">ATCC 25285 / DSM 2151 / CCUG 4856 / JCM 11019 / LMG 10263 / NCTC 9343 / Onslow / VPI 2553 / EN-2</strain>
    </source>
</reference>
<dbReference type="HOGENOM" id="CLU_2822061_0_0_10"/>